<accession>A0A401UHJ6</accession>
<dbReference type="PANTHER" id="PTHR42792:SF1">
    <property type="entry name" value="FLAGELLAR HOOK-ASSOCIATED PROTEIN 3"/>
    <property type="match status" value="1"/>
</dbReference>
<dbReference type="PANTHER" id="PTHR42792">
    <property type="entry name" value="FLAGELLIN"/>
    <property type="match status" value="1"/>
</dbReference>
<evidence type="ECO:0000259" key="5">
    <source>
        <dbReference type="Pfam" id="PF00700"/>
    </source>
</evidence>
<dbReference type="GO" id="GO:0071973">
    <property type="term" value="P:bacterial-type flagellum-dependent cell motility"/>
    <property type="evidence" value="ECO:0007669"/>
    <property type="project" value="InterPro"/>
</dbReference>
<evidence type="ECO:0000313" key="7">
    <source>
        <dbReference type="Proteomes" id="UP000287872"/>
    </source>
</evidence>
<keyword evidence="7" id="KW-1185">Reference proteome</keyword>
<dbReference type="OrthoDB" id="9758307at2"/>
<evidence type="ECO:0000259" key="4">
    <source>
        <dbReference type="Pfam" id="PF00669"/>
    </source>
</evidence>
<dbReference type="InterPro" id="IPR001029">
    <property type="entry name" value="Flagellin_N"/>
</dbReference>
<dbReference type="EMBL" id="BHYK01000003">
    <property type="protein sequence ID" value="GCD09028.1"/>
    <property type="molecule type" value="Genomic_DNA"/>
</dbReference>
<dbReference type="GO" id="GO:0009424">
    <property type="term" value="C:bacterial-type flagellum hook"/>
    <property type="evidence" value="ECO:0007669"/>
    <property type="project" value="InterPro"/>
</dbReference>
<evidence type="ECO:0008006" key="8">
    <source>
        <dbReference type="Google" id="ProtNLM"/>
    </source>
</evidence>
<dbReference type="InterPro" id="IPR046358">
    <property type="entry name" value="Flagellin_C"/>
</dbReference>
<dbReference type="Pfam" id="PF00700">
    <property type="entry name" value="Flagellin_C"/>
    <property type="match status" value="1"/>
</dbReference>
<evidence type="ECO:0000313" key="6">
    <source>
        <dbReference type="EMBL" id="GCD09028.1"/>
    </source>
</evidence>
<dbReference type="InterPro" id="IPR013384">
    <property type="entry name" value="Flagell_FlgL"/>
</dbReference>
<protein>
    <recommendedName>
        <fullName evidence="8">Flagellin</fullName>
    </recommendedName>
</protein>
<dbReference type="AlphaFoldDB" id="A0A401UHJ6"/>
<dbReference type="NCBIfam" id="TIGR02550">
    <property type="entry name" value="flagell_flgL"/>
    <property type="match status" value="1"/>
</dbReference>
<feature type="domain" description="Flagellin C-terminal" evidence="5">
    <location>
        <begin position="471"/>
        <end position="553"/>
    </location>
</feature>
<dbReference type="Proteomes" id="UP000287872">
    <property type="component" value="Unassembled WGS sequence"/>
</dbReference>
<comment type="subcellular location">
    <subcellularLocation>
        <location evidence="1">Bacterial flagellum</location>
    </subcellularLocation>
</comment>
<reference evidence="6 7" key="1">
    <citation type="submission" date="2018-11" db="EMBL/GenBank/DDBJ databases">
        <title>Genome sequencing and assembly of Clostridium tagluense strain A121.</title>
        <authorList>
            <person name="Murakami T."/>
            <person name="Segawa T."/>
            <person name="Shcherbakova V.A."/>
            <person name="Mori H."/>
            <person name="Yoshimura Y."/>
        </authorList>
    </citation>
    <scope>NUCLEOTIDE SEQUENCE [LARGE SCALE GENOMIC DNA]</scope>
    <source>
        <strain evidence="6 7">A121</strain>
    </source>
</reference>
<name>A0A401UHJ6_9CLOT</name>
<dbReference type="SUPFAM" id="SSF64518">
    <property type="entry name" value="Phase 1 flagellin"/>
    <property type="match status" value="2"/>
</dbReference>
<evidence type="ECO:0000256" key="1">
    <source>
        <dbReference type="ARBA" id="ARBA00004365"/>
    </source>
</evidence>
<dbReference type="Gene3D" id="1.20.1330.10">
    <property type="entry name" value="f41 fragment of flagellin, N-terminal domain"/>
    <property type="match status" value="2"/>
</dbReference>
<dbReference type="GO" id="GO:0005198">
    <property type="term" value="F:structural molecule activity"/>
    <property type="evidence" value="ECO:0007669"/>
    <property type="project" value="InterPro"/>
</dbReference>
<evidence type="ECO:0000256" key="3">
    <source>
        <dbReference type="ARBA" id="ARBA00023143"/>
    </source>
</evidence>
<evidence type="ECO:0000256" key="2">
    <source>
        <dbReference type="ARBA" id="ARBA00005709"/>
    </source>
</evidence>
<keyword evidence="3" id="KW-0975">Bacterial flagellum</keyword>
<dbReference type="Pfam" id="PF00669">
    <property type="entry name" value="Flagellin_N"/>
    <property type="match status" value="1"/>
</dbReference>
<dbReference type="RefSeq" id="WP_124998058.1">
    <property type="nucleotide sequence ID" value="NZ_BHYK01000003.1"/>
</dbReference>
<comment type="caution">
    <text evidence="6">The sequence shown here is derived from an EMBL/GenBank/DDBJ whole genome shotgun (WGS) entry which is preliminary data.</text>
</comment>
<proteinExistence type="inferred from homology"/>
<organism evidence="6 7">
    <name type="scientific">Clostridium tagluense</name>
    <dbReference type="NCBI Taxonomy" id="360422"/>
    <lineage>
        <taxon>Bacteria</taxon>
        <taxon>Bacillati</taxon>
        <taxon>Bacillota</taxon>
        <taxon>Clostridia</taxon>
        <taxon>Eubacteriales</taxon>
        <taxon>Clostridiaceae</taxon>
        <taxon>Clostridium</taxon>
    </lineage>
</organism>
<dbReference type="InterPro" id="IPR001492">
    <property type="entry name" value="Flagellin"/>
</dbReference>
<sequence length="554" mass="58987">MRVTNKTLSDDFLTDMRTNLNNMNTLQSQMTSGKQIRKASDDPFKATRIMQMYSDIDANKQYNNNIKDSINFLDTTDTALGQVGNVVGRIEELLVSSGNGSYSINERKAIKDEINQRIGEISQILNTSFDGKYIFGGADGTSKPAGTKTLGENTELVSNIKPKVATKLTPGTMTSANGLKGDMSGVTFGTDKFNIDGAEITVDWNAALTADQKTQINANLSSASNSTLDSIKDIFVSKINSAIDASGKGVSHINGYLDKDNKMVLQSGSTGMKSEVTLNAGGLNTSIGAKILSNTGGTANKGAYIYNGKTVVAGGTFNISLNGVPMPVTIDPGITSGTTTMEVVATTLQTNINTAITASNNATAPPGVIQPVTVKETADGTFEIGSTSGAITFSDIGNGTTTKDLGLSQGPNMLLVEVSQGVTMDYNITASQVINYGTGTDNLMDLLKNITDHLDSADPDKVKELTKTDLTGIKAAMTNVLKLRSEVGAKQNRMESAEDRNVEANFNMTEILSRTQDIDITEKTMEFATLQTVYMASLQTSAKVLQPSLMDYLR</sequence>
<gene>
    <name evidence="6" type="ORF">Ctaglu_06510</name>
</gene>
<feature type="domain" description="Flagellin N-terminal" evidence="4">
    <location>
        <begin position="12"/>
        <end position="137"/>
    </location>
</feature>
<comment type="similarity">
    <text evidence="2">Belongs to the bacterial flagellin family.</text>
</comment>